<evidence type="ECO:0000313" key="2">
    <source>
        <dbReference type="EMBL" id="CAA9482670.1"/>
    </source>
</evidence>
<gene>
    <name evidence="2" type="ORF">AVDCRST_MAG25-2865</name>
</gene>
<organism evidence="2">
    <name type="scientific">uncultured Rubrobacteraceae bacterium</name>
    <dbReference type="NCBI Taxonomy" id="349277"/>
    <lineage>
        <taxon>Bacteria</taxon>
        <taxon>Bacillati</taxon>
        <taxon>Actinomycetota</taxon>
        <taxon>Rubrobacteria</taxon>
        <taxon>Rubrobacterales</taxon>
        <taxon>Rubrobacteraceae</taxon>
        <taxon>environmental samples</taxon>
    </lineage>
</organism>
<proteinExistence type="predicted"/>
<reference evidence="2" key="1">
    <citation type="submission" date="2020-02" db="EMBL/GenBank/DDBJ databases">
        <authorList>
            <person name="Meier V. D."/>
        </authorList>
    </citation>
    <scope>NUCLEOTIDE SEQUENCE</scope>
    <source>
        <strain evidence="2">AVDCRST_MAG25</strain>
    </source>
</reference>
<dbReference type="AlphaFoldDB" id="A0A6J4S3K1"/>
<feature type="region of interest" description="Disordered" evidence="1">
    <location>
        <begin position="47"/>
        <end position="78"/>
    </location>
</feature>
<protein>
    <submittedName>
        <fullName evidence="2">Uncharacterized protein</fullName>
    </submittedName>
</protein>
<evidence type="ECO:0000256" key="1">
    <source>
        <dbReference type="SAM" id="MobiDB-lite"/>
    </source>
</evidence>
<name>A0A6J4S3K1_9ACTN</name>
<sequence length="78" mass="8922">MHQNMRLDDLAAEVIACQAKARARRTGEPFEVALGVVLGTEAGRQLEELRDGPHRSESARRWQADLRRERAEERVQAR</sequence>
<dbReference type="EMBL" id="CADCVI010000191">
    <property type="protein sequence ID" value="CAA9482670.1"/>
    <property type="molecule type" value="Genomic_DNA"/>
</dbReference>
<accession>A0A6J4S3K1</accession>